<evidence type="ECO:0000256" key="4">
    <source>
        <dbReference type="ARBA" id="ARBA00023172"/>
    </source>
</evidence>
<dbReference type="InterPro" id="IPR018574">
    <property type="entry name" value="Structure-sp_endonuc_su_Slx4"/>
</dbReference>
<evidence type="ECO:0000256" key="6">
    <source>
        <dbReference type="ARBA" id="ARBA00023242"/>
    </source>
</evidence>
<accession>A0A154PGL4</accession>
<evidence type="ECO:0000313" key="11">
    <source>
        <dbReference type="Proteomes" id="UP000076502"/>
    </source>
</evidence>
<evidence type="ECO:0000256" key="3">
    <source>
        <dbReference type="ARBA" id="ARBA00022763"/>
    </source>
</evidence>
<feature type="compositionally biased region" description="Polar residues" evidence="8">
    <location>
        <begin position="193"/>
        <end position="207"/>
    </location>
</feature>
<evidence type="ECO:0000256" key="8">
    <source>
        <dbReference type="SAM" id="MobiDB-lite"/>
    </source>
</evidence>
<keyword evidence="11" id="KW-1185">Reference proteome</keyword>
<dbReference type="PANTHER" id="PTHR21541:SF3">
    <property type="entry name" value="STRUCTURE-SPECIFIC ENDONUCLEASE SUBUNIT SLX4"/>
    <property type="match status" value="1"/>
</dbReference>
<feature type="region of interest" description="Disordered" evidence="8">
    <location>
        <begin position="1172"/>
        <end position="1198"/>
    </location>
</feature>
<dbReference type="STRING" id="178035.A0A154PGL4"/>
<dbReference type="GO" id="GO:0004519">
    <property type="term" value="F:endonuclease activity"/>
    <property type="evidence" value="ECO:0007669"/>
    <property type="project" value="UniProtKB-KW"/>
</dbReference>
<dbReference type="GO" id="GO:0000712">
    <property type="term" value="P:resolution of meiotic recombination intermediates"/>
    <property type="evidence" value="ECO:0007669"/>
    <property type="project" value="TreeGrafter"/>
</dbReference>
<dbReference type="Proteomes" id="UP000076502">
    <property type="component" value="Unassembled WGS sequence"/>
</dbReference>
<organism evidence="10 11">
    <name type="scientific">Dufourea novaeangliae</name>
    <name type="common">Sweat bee</name>
    <dbReference type="NCBI Taxonomy" id="178035"/>
    <lineage>
        <taxon>Eukaryota</taxon>
        <taxon>Metazoa</taxon>
        <taxon>Ecdysozoa</taxon>
        <taxon>Arthropoda</taxon>
        <taxon>Hexapoda</taxon>
        <taxon>Insecta</taxon>
        <taxon>Pterygota</taxon>
        <taxon>Neoptera</taxon>
        <taxon>Endopterygota</taxon>
        <taxon>Hymenoptera</taxon>
        <taxon>Apocrita</taxon>
        <taxon>Aculeata</taxon>
        <taxon>Apoidea</taxon>
        <taxon>Anthophila</taxon>
        <taxon>Halictidae</taxon>
        <taxon>Rophitinae</taxon>
        <taxon>Dufourea</taxon>
    </lineage>
</organism>
<dbReference type="GO" id="GO:0006281">
    <property type="term" value="P:DNA repair"/>
    <property type="evidence" value="ECO:0007669"/>
    <property type="project" value="UniProtKB-KW"/>
</dbReference>
<feature type="transmembrane region" description="Helical" evidence="9">
    <location>
        <begin position="21"/>
        <end position="47"/>
    </location>
</feature>
<keyword evidence="10" id="KW-0378">Hydrolase</keyword>
<keyword evidence="10" id="KW-0540">Nuclease</keyword>
<keyword evidence="6" id="KW-0539">Nucleus</keyword>
<evidence type="ECO:0000256" key="2">
    <source>
        <dbReference type="ARBA" id="ARBA00006661"/>
    </source>
</evidence>
<comment type="subcellular location">
    <subcellularLocation>
        <location evidence="1">Nucleus</location>
    </subcellularLocation>
</comment>
<dbReference type="EMBL" id="KQ434899">
    <property type="protein sequence ID" value="KZC10947.1"/>
    <property type="molecule type" value="Genomic_DNA"/>
</dbReference>
<sequence length="1310" mass="150245">MYEPIILQKQKPRRLGGTPAGRAYLVIKFIKTLIATTVGLSISVFVVKKRKIIQELDEPLKPTQEQIAFEDYWESRHFWSLPQFSFVTAEVMKRNQKQLDPSESVENDKSNAFLDETKMEERLRSNKFNVSVEVENDSILDFKSPESKTANTKAGEFVKPNNIKQKRKTTGKLKTSTKSQNTKLKQYSEKRTNLQQSQPTIESSFFKSKNDNNDEDLTADVTVALVCPLCFKTFKDVDSQAVHMKICACRNNVSTKTLLDAIELQKRQEDERKSLGLLAAPIVQKKKKPAPRRINSHDDADLQLALVLSKSLQEAEELNEINDIQTLSVVPNKILSETAEPVYKEQLEEFGFANSKPATLIKNKKRKYTEITVLQTRTQEERNRILTERIAEILMGNEPFTQIPKEEILCEQDIKTETVLKSHSLRQLCYKDEKMWDKARLPLSQTSFYVPNLSEYITPQQKQVEEVKYIGNKSRSYKSGIKRLASPLLSTQSLVRNICTQELDENKCKEQLMQGEADYLNQLSPIRHYSLSPDMFDDINDTIPRYKRKSINHIVDTREIQKSNDLNIANSFDPVTIDIDSTEIKDFVSFENIEENVNTLSNTPQSNKSKKKSINHFDVKKTKSNLSIFIEQFQMENAKSDFDTDSDITIIPIPSKFKRNPFNINNDSPDQSFRVNETAIVNGKLEKEKDVWDKFDCNVTNFQLDTKSTSGDSDDVKLNFDAMVDLTQLLEDNKENCTEKSVKNNSMNGNVNNTEEIVQNDISLITKDLSKHNANVMNLDNTRAQSDENENSNSLDISTDGGELSMYTMYKKGHKNNSIIKYRNFLKTCALNNSVKSTSEDDNYESDDNMDKENITLHSDVNIGSGNIIISEKEKEIISNLENSGHQSVPQSPTNFNNTIDNNNEDQNDFSVNITSPINRQRSTCKLKSTDNPNKLRYSKLESNINTEVVRHNLSMSSPTREINETNLIESPILIYSSPEIDILNVETRKNKVNNNVSSLEEFSNNSSIFEKHIYLANVHINNYDDDKSNKKINESTITNNVGTTEIETIEEQLPTKQRIRKFQRKSMSDTNLDINEKSTKNNASHPFISLSQSSLCNCGDKQISEKLTSPTIIRDSITPPPNYDGMETDELHAELRKYGLKLQKRSRAIKLLTYIYNELHPTEISISKKVEPVPPVIDSDDEEPPMKRKSYDKSNTNSDYRYDLPLSQSSAEESSVVIIDKETLFDESEPLTAINEALNIKNVFFKLIKDQKELHNKILTYEPLCIEFLHSMLKQEGFKCNMNTLMDFLDEQCITFYCQDMKYKRNRKK</sequence>
<proteinExistence type="inferred from homology"/>
<comment type="similarity">
    <text evidence="2">Belongs to the SLX4 family.</text>
</comment>
<dbReference type="PANTHER" id="PTHR21541">
    <property type="entry name" value="BTB POZ DOMAIN CONTAINING 12"/>
    <property type="match status" value="1"/>
</dbReference>
<dbReference type="OrthoDB" id="1931232at2759"/>
<reference evidence="10 11" key="1">
    <citation type="submission" date="2015-07" db="EMBL/GenBank/DDBJ databases">
        <title>The genome of Dufourea novaeangliae.</title>
        <authorList>
            <person name="Pan H."/>
            <person name="Kapheim K."/>
        </authorList>
    </citation>
    <scope>NUCLEOTIDE SEQUENCE [LARGE SCALE GENOMIC DNA]</scope>
    <source>
        <strain evidence="10">0120121106</strain>
        <tissue evidence="10">Whole body</tissue>
    </source>
</reference>
<dbReference type="GO" id="GO:0033557">
    <property type="term" value="C:Slx1-Slx4 complex"/>
    <property type="evidence" value="ECO:0007669"/>
    <property type="project" value="InterPro"/>
</dbReference>
<evidence type="ECO:0000256" key="5">
    <source>
        <dbReference type="ARBA" id="ARBA00023204"/>
    </source>
</evidence>
<gene>
    <name evidence="10" type="ORF">WN55_01647</name>
</gene>
<keyword evidence="9" id="KW-0472">Membrane</keyword>
<name>A0A154PGL4_DUFNO</name>
<keyword evidence="9" id="KW-0812">Transmembrane</keyword>
<evidence type="ECO:0000256" key="9">
    <source>
        <dbReference type="SAM" id="Phobius"/>
    </source>
</evidence>
<keyword evidence="4" id="KW-0233">DNA recombination</keyword>
<dbReference type="Pfam" id="PF09494">
    <property type="entry name" value="Slx4"/>
    <property type="match status" value="1"/>
</dbReference>
<keyword evidence="9" id="KW-1133">Transmembrane helix</keyword>
<feature type="region of interest" description="Disordered" evidence="8">
    <location>
        <begin position="145"/>
        <end position="209"/>
    </location>
</feature>
<evidence type="ECO:0000313" key="10">
    <source>
        <dbReference type="EMBL" id="KZC10947.1"/>
    </source>
</evidence>
<dbReference type="CDD" id="cd22999">
    <property type="entry name" value="SAP_SLX4"/>
    <property type="match status" value="1"/>
</dbReference>
<dbReference type="GO" id="GO:0006260">
    <property type="term" value="P:DNA replication"/>
    <property type="evidence" value="ECO:0007669"/>
    <property type="project" value="InterPro"/>
</dbReference>
<evidence type="ECO:0000256" key="7">
    <source>
        <dbReference type="ARBA" id="ARBA00029496"/>
    </source>
</evidence>
<protein>
    <recommendedName>
        <fullName evidence="7">Structure-specific endonuclease subunit SLX4</fullName>
    </recommendedName>
</protein>
<keyword evidence="5" id="KW-0234">DNA repair</keyword>
<keyword evidence="3" id="KW-0227">DNA damage</keyword>
<keyword evidence="10" id="KW-0255">Endonuclease</keyword>
<evidence type="ECO:0000256" key="1">
    <source>
        <dbReference type="ARBA" id="ARBA00004123"/>
    </source>
</evidence>